<evidence type="ECO:0008006" key="4">
    <source>
        <dbReference type="Google" id="ProtNLM"/>
    </source>
</evidence>
<dbReference type="EMBL" id="CP010992">
    <property type="protein sequence ID" value="AMO20103.1"/>
    <property type="molecule type" value="Genomic_DNA"/>
</dbReference>
<evidence type="ECO:0000313" key="2">
    <source>
        <dbReference type="EMBL" id="AMO20103.1"/>
    </source>
</evidence>
<accession>A0AAI8CHL4</accession>
<keyword evidence="1" id="KW-0732">Signal</keyword>
<gene>
    <name evidence="2" type="ORF">UN65_06930</name>
</gene>
<dbReference type="Proteomes" id="UP000304840">
    <property type="component" value="Chromosome"/>
</dbReference>
<name>A0AAI8CHL4_9FLAO</name>
<dbReference type="AlphaFoldDB" id="A0AAI8CHL4"/>
<dbReference type="RefSeq" id="WP_065213746.1">
    <property type="nucleotide sequence ID" value="NZ_CP010992.1"/>
</dbReference>
<proteinExistence type="predicted"/>
<reference evidence="2 3" key="2">
    <citation type="submission" date="2019-05" db="EMBL/GenBank/DDBJ databases">
        <authorList>
            <person name="Ravantti J.J."/>
        </authorList>
    </citation>
    <scope>NUCLEOTIDE SEQUENCE [LARGE SCALE GENOMIC DNA]</scope>
    <source>
        <strain evidence="2 3">B185</strain>
    </source>
</reference>
<feature type="signal peptide" evidence="1">
    <location>
        <begin position="1"/>
        <end position="22"/>
    </location>
</feature>
<dbReference type="GeneID" id="60759113"/>
<protein>
    <recommendedName>
        <fullName evidence="4">Lipoprotein</fullName>
    </recommendedName>
</protein>
<evidence type="ECO:0000313" key="3">
    <source>
        <dbReference type="Proteomes" id="UP000304840"/>
    </source>
</evidence>
<sequence length="68" mass="6757">MKKVVLTMALVAMMSVSCKDQAATTDETAVEAVDTAAVEAVDSAAAAVDTAAAAVDTAAAAVKEEVKK</sequence>
<reference evidence="3" key="1">
    <citation type="submission" date="2016-03" db="EMBL/GenBank/DDBJ databases">
        <title>Flavobacterium columnare strain B185, complete genome.</title>
        <authorList>
            <person name="Sundberg L.-R."/>
            <person name="Papponen P."/>
            <person name="Laanto E."/>
        </authorList>
    </citation>
    <scope>NUCLEOTIDE SEQUENCE [LARGE SCALE GENOMIC DNA]</scope>
    <source>
        <strain evidence="3">B185</strain>
    </source>
</reference>
<feature type="chain" id="PRO_5042552850" description="Lipoprotein" evidence="1">
    <location>
        <begin position="23"/>
        <end position="68"/>
    </location>
</feature>
<dbReference type="PROSITE" id="PS51257">
    <property type="entry name" value="PROKAR_LIPOPROTEIN"/>
    <property type="match status" value="1"/>
</dbReference>
<organism evidence="2 3">
    <name type="scientific">Flavobacterium columnare</name>
    <dbReference type="NCBI Taxonomy" id="996"/>
    <lineage>
        <taxon>Bacteria</taxon>
        <taxon>Pseudomonadati</taxon>
        <taxon>Bacteroidota</taxon>
        <taxon>Flavobacteriia</taxon>
        <taxon>Flavobacteriales</taxon>
        <taxon>Flavobacteriaceae</taxon>
        <taxon>Flavobacterium</taxon>
    </lineage>
</organism>
<evidence type="ECO:0000256" key="1">
    <source>
        <dbReference type="SAM" id="SignalP"/>
    </source>
</evidence>